<keyword evidence="3" id="KW-1185">Reference proteome</keyword>
<feature type="compositionally biased region" description="Polar residues" evidence="1">
    <location>
        <begin position="45"/>
        <end position="55"/>
    </location>
</feature>
<evidence type="ECO:0000313" key="3">
    <source>
        <dbReference type="Proteomes" id="UP000192596"/>
    </source>
</evidence>
<dbReference type="InParanoid" id="A0A1V8TE66"/>
<feature type="compositionally biased region" description="Acidic residues" evidence="1">
    <location>
        <begin position="161"/>
        <end position="177"/>
    </location>
</feature>
<feature type="compositionally biased region" description="Basic residues" evidence="1">
    <location>
        <begin position="35"/>
        <end position="44"/>
    </location>
</feature>
<feature type="region of interest" description="Disordered" evidence="1">
    <location>
        <begin position="158"/>
        <end position="190"/>
    </location>
</feature>
<dbReference type="EMBL" id="NAJO01000010">
    <property type="protein sequence ID" value="OQO09564.1"/>
    <property type="molecule type" value="Genomic_DNA"/>
</dbReference>
<protein>
    <submittedName>
        <fullName evidence="2">Uncharacterized protein</fullName>
    </submittedName>
</protein>
<evidence type="ECO:0000313" key="2">
    <source>
        <dbReference type="EMBL" id="OQO09564.1"/>
    </source>
</evidence>
<proteinExistence type="predicted"/>
<name>A0A1V8TE66_9PEZI</name>
<reference evidence="3" key="1">
    <citation type="submission" date="2017-03" db="EMBL/GenBank/DDBJ databases">
        <title>Genomes of endolithic fungi from Antarctica.</title>
        <authorList>
            <person name="Coleine C."/>
            <person name="Masonjones S."/>
            <person name="Stajich J.E."/>
        </authorList>
    </citation>
    <scope>NUCLEOTIDE SEQUENCE [LARGE SCALE GENOMIC DNA]</scope>
    <source>
        <strain evidence="3">CCFEE 5527</strain>
    </source>
</reference>
<gene>
    <name evidence="2" type="ORF">B0A48_04966</name>
</gene>
<sequence length="526" mass="58120">MSLFIKRLSDSIVALVSPSKTRPPPTPESAPVAKHPARKSRKRSFQQYARGSRSMSPAARVDSWLVDGPDKRPYQVQTPSIKSTRGLKLRREEDVSEDRMEVDEEDILNTQSRSRAWAHDHGVAARAHDMMGIEHYEGDQAMDIDSSEGIQVAGIDREAENELDDSSVENELDDSSIEEGNVGGAEEGTNGTRTAIGVHIPPPDTDSGISSLLSDVHVHESDLDELDDSDIDVDLTDVVDEATYIDSTPKRNKIPSLPTQQEALGVSDAELRAAGFDDDHITLVQKIKMRGHEALLPGALRYSLRHLPDALFATDNSTFISSVRGLHANSENALNRLIDTASYARDAILAGCRTRPEIIVLRRVREYLRWAMRDSQLEQRTLIPLLTVIAKPAGTPHATLETITTHRLEKLASRYREAFLVRASTERSSPTSQASVQYSYPTPTLYGIIASHTIVALVAYTPHDATRKITPMAFFDLTQVDYDVWNALALAIVVCHVRSVLVRIAEETGLGLKVPGQFPEEDDPDL</sequence>
<accession>A0A1V8TE66</accession>
<organism evidence="2 3">
    <name type="scientific">Cryoendolithus antarcticus</name>
    <dbReference type="NCBI Taxonomy" id="1507870"/>
    <lineage>
        <taxon>Eukaryota</taxon>
        <taxon>Fungi</taxon>
        <taxon>Dikarya</taxon>
        <taxon>Ascomycota</taxon>
        <taxon>Pezizomycotina</taxon>
        <taxon>Dothideomycetes</taxon>
        <taxon>Dothideomycetidae</taxon>
        <taxon>Cladosporiales</taxon>
        <taxon>Cladosporiaceae</taxon>
        <taxon>Cryoendolithus</taxon>
    </lineage>
</organism>
<evidence type="ECO:0000256" key="1">
    <source>
        <dbReference type="SAM" id="MobiDB-lite"/>
    </source>
</evidence>
<dbReference type="AlphaFoldDB" id="A0A1V8TE66"/>
<dbReference type="OrthoDB" id="5286775at2759"/>
<comment type="caution">
    <text evidence="2">The sequence shown here is derived from an EMBL/GenBank/DDBJ whole genome shotgun (WGS) entry which is preliminary data.</text>
</comment>
<dbReference type="Proteomes" id="UP000192596">
    <property type="component" value="Unassembled WGS sequence"/>
</dbReference>
<feature type="region of interest" description="Disordered" evidence="1">
    <location>
        <begin position="16"/>
        <end position="59"/>
    </location>
</feature>
<dbReference type="STRING" id="1507870.A0A1V8TE66"/>